<evidence type="ECO:0000256" key="4">
    <source>
        <dbReference type="ARBA" id="ARBA00022777"/>
    </source>
</evidence>
<evidence type="ECO:0000256" key="3">
    <source>
        <dbReference type="ARBA" id="ARBA00022741"/>
    </source>
</evidence>
<dbReference type="HAMAP" id="MF_00061">
    <property type="entry name" value="IspE"/>
    <property type="match status" value="1"/>
</dbReference>
<dbReference type="EMBL" id="CP123443">
    <property type="protein sequence ID" value="WGK69605.1"/>
    <property type="molecule type" value="Genomic_DNA"/>
</dbReference>
<feature type="active site" evidence="6">
    <location>
        <position position="176"/>
    </location>
</feature>
<comment type="catalytic activity">
    <reaction evidence="6">
        <text>4-CDP-2-C-methyl-D-erythritol + ATP = 4-CDP-2-C-methyl-D-erythritol 2-phosphate + ADP + H(+)</text>
        <dbReference type="Rhea" id="RHEA:18437"/>
        <dbReference type="ChEBI" id="CHEBI:15378"/>
        <dbReference type="ChEBI" id="CHEBI:30616"/>
        <dbReference type="ChEBI" id="CHEBI:57823"/>
        <dbReference type="ChEBI" id="CHEBI:57919"/>
        <dbReference type="ChEBI" id="CHEBI:456216"/>
        <dbReference type="EC" id="2.7.1.148"/>
    </reaction>
</comment>
<accession>A0ABY8MHU9</accession>
<evidence type="ECO:0000256" key="2">
    <source>
        <dbReference type="ARBA" id="ARBA00022679"/>
    </source>
</evidence>
<comment type="similarity">
    <text evidence="6">Belongs to the GHMP kinase family. IspE subfamily.</text>
</comment>
<protein>
    <recommendedName>
        <fullName evidence="1 6">4-diphosphocytidyl-2-C-methyl-D-erythritol kinase</fullName>
        <shortName evidence="6">CMK</shortName>
        <ecNumber evidence="6">2.7.1.148</ecNumber>
    </recommendedName>
    <alternativeName>
        <fullName evidence="6">4-(cytidine-5'-diphospho)-2-C-methyl-D-erythritol kinase</fullName>
    </alternativeName>
</protein>
<dbReference type="PANTHER" id="PTHR43527:SF2">
    <property type="entry name" value="4-DIPHOSPHOCYTIDYL-2-C-METHYL-D-ERYTHRITOL KINASE, CHLOROPLASTIC"/>
    <property type="match status" value="1"/>
</dbReference>
<keyword evidence="2 6" id="KW-0808">Transferase</keyword>
<reference evidence="8 9" key="1">
    <citation type="submission" date="2023-04" db="EMBL/GenBank/DDBJ databases">
        <title>Spirochaete genome identified in red abalone sample constitutes a novel genus.</title>
        <authorList>
            <person name="Sharma S.P."/>
            <person name="Purcell C.M."/>
            <person name="Hyde J.R."/>
            <person name="Severin A.J."/>
        </authorList>
    </citation>
    <scope>NUCLEOTIDE SEQUENCE [LARGE SCALE GENOMIC DNA]</scope>
    <source>
        <strain evidence="8 9">SP-2023</strain>
    </source>
</reference>
<keyword evidence="9" id="KW-1185">Reference proteome</keyword>
<keyword evidence="5 6" id="KW-0067">ATP-binding</keyword>
<keyword evidence="6" id="KW-0414">Isoprene biosynthesis</keyword>
<keyword evidence="3 6" id="KW-0547">Nucleotide-binding</keyword>
<sequence>MAILKGRTTCPAKINLHLAVGEPYIEKHSGRSFHRICTLMQGVYFQGVRLNEDKDQLEWEEQGGDLLELELSPERVQSRDEVQLTLEAQPAPCPTEDNLVCRAAKAYVERLDCRFWPQRMHFSLKKRIPQEAGLGGGSANAAITLKLLNRLLPPYCGSPALSVDTMSELAAGLGSDVPFFLRDFGSFPGSLAWCLGRGEQVVSLSERLVEQWQELQSQYRLWLVKPRGISCPTGEMYRRLDSRPRRAELDHLMLERQLSGLMAEGLSENSPLVRFLHNDFSLAVRALAGRECPGAGETGAGETGDIEQEKQTAEKYQDFRVLATLPQYLYSLAASWAAMSGSGSSFFVWFPAGLSQMEILKGLTAFPHPLEIFAGQSCSVTTGQYHLE</sequence>
<evidence type="ECO:0000313" key="8">
    <source>
        <dbReference type="EMBL" id="WGK69605.1"/>
    </source>
</evidence>
<feature type="active site" evidence="6">
    <location>
        <position position="13"/>
    </location>
</feature>
<dbReference type="RefSeq" id="WP_326927791.1">
    <property type="nucleotide sequence ID" value="NZ_CP123443.1"/>
</dbReference>
<name>A0ABY8MHU9_9SPIO</name>
<comment type="function">
    <text evidence="6">Catalyzes the phosphorylation of the position 2 hydroxy group of 4-diphosphocytidyl-2C-methyl-D-erythritol.</text>
</comment>
<evidence type="ECO:0000256" key="5">
    <source>
        <dbReference type="ARBA" id="ARBA00022840"/>
    </source>
</evidence>
<dbReference type="PANTHER" id="PTHR43527">
    <property type="entry name" value="4-DIPHOSPHOCYTIDYL-2-C-METHYL-D-ERYTHRITOL KINASE, CHLOROPLASTIC"/>
    <property type="match status" value="1"/>
</dbReference>
<feature type="domain" description="GHMP kinase N-terminal" evidence="7">
    <location>
        <begin position="98"/>
        <end position="181"/>
    </location>
</feature>
<organism evidence="8 9">
    <name type="scientific">Candidatus Haliotispira prima</name>
    <dbReference type="NCBI Taxonomy" id="3034016"/>
    <lineage>
        <taxon>Bacteria</taxon>
        <taxon>Pseudomonadati</taxon>
        <taxon>Spirochaetota</taxon>
        <taxon>Spirochaetia</taxon>
        <taxon>Spirochaetales</taxon>
        <taxon>Spirochaetaceae</taxon>
        <taxon>Candidatus Haliotispira</taxon>
    </lineage>
</organism>
<dbReference type="InterPro" id="IPR014721">
    <property type="entry name" value="Ribsml_uS5_D2-typ_fold_subgr"/>
</dbReference>
<dbReference type="Proteomes" id="UP001228690">
    <property type="component" value="Chromosome"/>
</dbReference>
<evidence type="ECO:0000313" key="9">
    <source>
        <dbReference type="Proteomes" id="UP001228690"/>
    </source>
</evidence>
<keyword evidence="4 6" id="KW-0418">Kinase</keyword>
<dbReference type="InterPro" id="IPR020568">
    <property type="entry name" value="Ribosomal_Su5_D2-typ_SF"/>
</dbReference>
<evidence type="ECO:0000256" key="1">
    <source>
        <dbReference type="ARBA" id="ARBA00017473"/>
    </source>
</evidence>
<dbReference type="Gene3D" id="3.30.230.10">
    <property type="match status" value="1"/>
</dbReference>
<comment type="pathway">
    <text evidence="6">Isoprenoid biosynthesis; isopentenyl diphosphate biosynthesis via DXP pathway; isopentenyl diphosphate from 1-deoxy-D-xylulose 5-phosphate: step 3/6.</text>
</comment>
<proteinExistence type="inferred from homology"/>
<dbReference type="InterPro" id="IPR006204">
    <property type="entry name" value="GHMP_kinase_N_dom"/>
</dbReference>
<dbReference type="Pfam" id="PF00288">
    <property type="entry name" value="GHMP_kinases_N"/>
    <property type="match status" value="1"/>
</dbReference>
<dbReference type="SUPFAM" id="SSF54211">
    <property type="entry name" value="Ribosomal protein S5 domain 2-like"/>
    <property type="match status" value="1"/>
</dbReference>
<gene>
    <name evidence="6" type="primary">ispE</name>
    <name evidence="8" type="ORF">P0082_01725</name>
</gene>
<evidence type="ECO:0000259" key="7">
    <source>
        <dbReference type="Pfam" id="PF00288"/>
    </source>
</evidence>
<dbReference type="InterPro" id="IPR004424">
    <property type="entry name" value="IspE"/>
</dbReference>
<dbReference type="EC" id="2.7.1.148" evidence="6"/>
<feature type="binding site" evidence="6">
    <location>
        <begin position="129"/>
        <end position="139"/>
    </location>
    <ligand>
        <name>ATP</name>
        <dbReference type="ChEBI" id="CHEBI:30616"/>
    </ligand>
</feature>
<evidence type="ECO:0000256" key="6">
    <source>
        <dbReference type="HAMAP-Rule" id="MF_00061"/>
    </source>
</evidence>